<dbReference type="InParanoid" id="G0QNU8"/>
<feature type="coiled-coil region" evidence="3">
    <location>
        <begin position="185"/>
        <end position="214"/>
    </location>
</feature>
<dbReference type="GO" id="GO:0004806">
    <property type="term" value="F:triacylglycerol lipase activity"/>
    <property type="evidence" value="ECO:0007669"/>
    <property type="project" value="UniProtKB-EC"/>
</dbReference>
<dbReference type="Gene3D" id="1.10.1900.10">
    <property type="entry name" value="c-terminal domain of poly(a) binding protein"/>
    <property type="match status" value="1"/>
</dbReference>
<dbReference type="AlphaFoldDB" id="G0QNU8"/>
<keyword evidence="7" id="KW-0808">Transferase</keyword>
<evidence type="ECO:0000313" key="7">
    <source>
        <dbReference type="EMBL" id="EGR33102.1"/>
    </source>
</evidence>
<protein>
    <submittedName>
        <fullName evidence="7">Polyadenylate-binding protein 2, putative</fullName>
        <ecNumber evidence="7">2.7.7.52</ecNumber>
        <ecNumber evidence="7">3.1.1.3</ecNumber>
    </submittedName>
</protein>
<dbReference type="InterPro" id="IPR012677">
    <property type="entry name" value="Nucleotide-bd_a/b_plait_sf"/>
</dbReference>
<dbReference type="PANTHER" id="PTHR23147">
    <property type="entry name" value="SERINE/ARGININE RICH SPLICING FACTOR"/>
    <property type="match status" value="1"/>
</dbReference>
<dbReference type="GO" id="GO:0050265">
    <property type="term" value="F:RNA uridylyltransferase activity"/>
    <property type="evidence" value="ECO:0007669"/>
    <property type="project" value="UniProtKB-EC"/>
</dbReference>
<evidence type="ECO:0000256" key="4">
    <source>
        <dbReference type="SAM" id="MobiDB-lite"/>
    </source>
</evidence>
<dbReference type="PROSITE" id="PS51309">
    <property type="entry name" value="PABC"/>
    <property type="match status" value="1"/>
</dbReference>
<dbReference type="InterPro" id="IPR002004">
    <property type="entry name" value="PABP_HYD_C"/>
</dbReference>
<dbReference type="EC" id="2.7.7.52" evidence="7"/>
<dbReference type="OrthoDB" id="296989at2759"/>
<dbReference type="RefSeq" id="XP_004037088.1">
    <property type="nucleotide sequence ID" value="XM_004037040.1"/>
</dbReference>
<feature type="compositionally biased region" description="Low complexity" evidence="4">
    <location>
        <begin position="483"/>
        <end position="499"/>
    </location>
</feature>
<dbReference type="PROSITE" id="PS50102">
    <property type="entry name" value="RRM"/>
    <property type="match status" value="2"/>
</dbReference>
<gene>
    <name evidence="7" type="ORF">IMG5_061480</name>
</gene>
<dbReference type="Pfam" id="PF00076">
    <property type="entry name" value="RRM_1"/>
    <property type="match status" value="2"/>
</dbReference>
<evidence type="ECO:0000259" key="6">
    <source>
        <dbReference type="PROSITE" id="PS51309"/>
    </source>
</evidence>
<dbReference type="SMART" id="SM00360">
    <property type="entry name" value="RRM"/>
    <property type="match status" value="2"/>
</dbReference>
<dbReference type="Pfam" id="PF00658">
    <property type="entry name" value="MLLE"/>
    <property type="match status" value="1"/>
</dbReference>
<organism evidence="7 8">
    <name type="scientific">Ichthyophthirius multifiliis</name>
    <name type="common">White spot disease agent</name>
    <name type="synonym">Ich</name>
    <dbReference type="NCBI Taxonomy" id="5932"/>
    <lineage>
        <taxon>Eukaryota</taxon>
        <taxon>Sar</taxon>
        <taxon>Alveolata</taxon>
        <taxon>Ciliophora</taxon>
        <taxon>Intramacronucleata</taxon>
        <taxon>Oligohymenophorea</taxon>
        <taxon>Hymenostomatida</taxon>
        <taxon>Ophryoglenina</taxon>
        <taxon>Ichthyophthirius</taxon>
    </lineage>
</organism>
<feature type="compositionally biased region" description="Low complexity" evidence="4">
    <location>
        <begin position="451"/>
        <end position="463"/>
    </location>
</feature>
<dbReference type="InterPro" id="IPR036053">
    <property type="entry name" value="PABP-dom"/>
</dbReference>
<dbReference type="SUPFAM" id="SSF63570">
    <property type="entry name" value="PABC (PABP) domain"/>
    <property type="match status" value="1"/>
</dbReference>
<dbReference type="Proteomes" id="UP000008983">
    <property type="component" value="Unassembled WGS sequence"/>
</dbReference>
<keyword evidence="7" id="KW-0378">Hydrolase</keyword>
<feature type="domain" description="RRM" evidence="5">
    <location>
        <begin position="90"/>
        <end position="171"/>
    </location>
</feature>
<keyword evidence="3" id="KW-0175">Coiled coil</keyword>
<accession>G0QNU8</accession>
<dbReference type="EMBL" id="GL983509">
    <property type="protein sequence ID" value="EGR33102.1"/>
    <property type="molecule type" value="Genomic_DNA"/>
</dbReference>
<evidence type="ECO:0000256" key="1">
    <source>
        <dbReference type="ARBA" id="ARBA00008557"/>
    </source>
</evidence>
<dbReference type="GO" id="GO:0003723">
    <property type="term" value="F:RNA binding"/>
    <property type="evidence" value="ECO:0007669"/>
    <property type="project" value="UniProtKB-UniRule"/>
</dbReference>
<dbReference type="SUPFAM" id="SSF54928">
    <property type="entry name" value="RNA-binding domain, RBD"/>
    <property type="match status" value="1"/>
</dbReference>
<dbReference type="eggNOG" id="KOG0123">
    <property type="taxonomic scope" value="Eukaryota"/>
</dbReference>
<evidence type="ECO:0000259" key="5">
    <source>
        <dbReference type="PROSITE" id="PS50102"/>
    </source>
</evidence>
<comment type="similarity">
    <text evidence="1">Belongs to the polyadenylate-binding protein type-1 family.</text>
</comment>
<feature type="domain" description="PABC" evidence="6">
    <location>
        <begin position="529"/>
        <end position="634"/>
    </location>
</feature>
<dbReference type="CDD" id="cd00590">
    <property type="entry name" value="RRM_SF"/>
    <property type="match status" value="2"/>
</dbReference>
<keyword evidence="8" id="KW-1185">Reference proteome</keyword>
<dbReference type="InterPro" id="IPR000504">
    <property type="entry name" value="RRM_dom"/>
</dbReference>
<keyword evidence="2" id="KW-0694">RNA-binding</keyword>
<evidence type="ECO:0000313" key="8">
    <source>
        <dbReference type="Proteomes" id="UP000008983"/>
    </source>
</evidence>
<feature type="domain" description="RRM" evidence="5">
    <location>
        <begin position="8"/>
        <end position="80"/>
    </location>
</feature>
<sequence>MQATVNQTTLYITNLQDGVTQEYVYKEFKKHGQIKSLKFFPKTKSAYVEYQMAQDAQDAKRHLNYIPILDKEINIQFYSDPSQRKNIKVHNLFIKNVPEELDQKHLHQFLTTFGEVFSLQLKKNDEGKNLGYGYVQFENAEARDRVLEQQDKDLGKLKVGKFEIILEKFSKFQQREHHNTTIHLRQFFSTEVQESEEQIKKQEIESNLQALTSQLFPNSKASIFVSYNSEKKNFWAQISFEDSTGKEESSIHLKLEKLKEQLLPQYPTLDIIVKQEIQQKELSEKNLICLGLKENINEQDFQQWIKDNIKDAKLIRVLVFKKRTPQNENQNNENSKKVYNENTQIAHVHFQTEQNGVDFLKFCADKTNKVIIDQIFETPKITLLLDQQSKKEFEKTKKAYEQDKKQLEESKKHIPDQKVQVANQPMGIAQFNSPLFFMNQLNQAMQKNLLMSQQQPQQSLNPNFGRPGPIPDNKHVQKPQGVPQAKQNQPARQQQQQQQQQGTFINKFELFLQQSTGNKQQQVEELSDYLLKNKEEFAKIEDEQKRTILGQIIFHKIQKLSLIKEQVGIVLKIENANDVQQRIELFQKENSKITGMLIDKDVFEIKDMLEFVEFNQELIERCDEAIQLIQNSQDQQTGQ</sequence>
<proteinExistence type="inferred from homology"/>
<dbReference type="EC" id="3.1.1.3" evidence="7"/>
<evidence type="ECO:0000256" key="2">
    <source>
        <dbReference type="PROSITE-ProRule" id="PRU00176"/>
    </source>
</evidence>
<dbReference type="InterPro" id="IPR035979">
    <property type="entry name" value="RBD_domain_sf"/>
</dbReference>
<dbReference type="GeneID" id="14909271"/>
<reference evidence="7 8" key="1">
    <citation type="submission" date="2011-07" db="EMBL/GenBank/DDBJ databases">
        <authorList>
            <person name="Coyne R."/>
            <person name="Brami D."/>
            <person name="Johnson J."/>
            <person name="Hostetler J."/>
            <person name="Hannick L."/>
            <person name="Clark T."/>
            <person name="Cassidy-Hanley D."/>
            <person name="Inman J."/>
        </authorList>
    </citation>
    <scope>NUCLEOTIDE SEQUENCE [LARGE SCALE GENOMIC DNA]</scope>
    <source>
        <strain evidence="7 8">G5</strain>
    </source>
</reference>
<dbReference type="OMA" id="QMKTIIY"/>
<name>G0QNU8_ICHMU</name>
<dbReference type="Gene3D" id="3.30.70.330">
    <property type="match status" value="2"/>
</dbReference>
<dbReference type="InterPro" id="IPR050907">
    <property type="entry name" value="SRSF"/>
</dbReference>
<dbReference type="STRING" id="857967.G0QNU8"/>
<keyword evidence="7" id="KW-0548">Nucleotidyltransferase</keyword>
<feature type="region of interest" description="Disordered" evidence="4">
    <location>
        <begin position="451"/>
        <end position="499"/>
    </location>
</feature>
<evidence type="ECO:0000256" key="3">
    <source>
        <dbReference type="SAM" id="Coils"/>
    </source>
</evidence>